<dbReference type="PANTHER" id="PTHR24305:SF166">
    <property type="entry name" value="CYTOCHROME P450 12A4, MITOCHONDRIAL-RELATED"/>
    <property type="match status" value="1"/>
</dbReference>
<keyword evidence="4 9" id="KW-0349">Heme</keyword>
<feature type="binding site" description="axial binding residue" evidence="9">
    <location>
        <position position="510"/>
    </location>
    <ligand>
        <name>heme</name>
        <dbReference type="ChEBI" id="CHEBI:30413"/>
    </ligand>
    <ligandPart>
        <name>Fe</name>
        <dbReference type="ChEBI" id="CHEBI:18248"/>
    </ligandPart>
</feature>
<name>A0A0K6G2N6_9AGAM</name>
<gene>
    <name evidence="10" type="ORF">RSOLAG22IIIB_10198</name>
</gene>
<dbReference type="AlphaFoldDB" id="A0A0K6G2N6"/>
<dbReference type="GO" id="GO:0005506">
    <property type="term" value="F:iron ion binding"/>
    <property type="evidence" value="ECO:0007669"/>
    <property type="project" value="InterPro"/>
</dbReference>
<comment type="pathway">
    <text evidence="2">Secondary metabolite biosynthesis.</text>
</comment>
<dbReference type="PRINTS" id="PR00463">
    <property type="entry name" value="EP450I"/>
</dbReference>
<evidence type="ECO:0000256" key="5">
    <source>
        <dbReference type="ARBA" id="ARBA00022723"/>
    </source>
</evidence>
<evidence type="ECO:0000313" key="11">
    <source>
        <dbReference type="Proteomes" id="UP000044841"/>
    </source>
</evidence>
<evidence type="ECO:0000256" key="7">
    <source>
        <dbReference type="ARBA" id="ARBA00023004"/>
    </source>
</evidence>
<keyword evidence="7 9" id="KW-0408">Iron</keyword>
<evidence type="ECO:0000313" key="10">
    <source>
        <dbReference type="EMBL" id="CUA72628.1"/>
    </source>
</evidence>
<dbReference type="GO" id="GO:0004497">
    <property type="term" value="F:monooxygenase activity"/>
    <property type="evidence" value="ECO:0007669"/>
    <property type="project" value="UniProtKB-KW"/>
</dbReference>
<comment type="cofactor">
    <cofactor evidence="1 9">
        <name>heme</name>
        <dbReference type="ChEBI" id="CHEBI:30413"/>
    </cofactor>
</comment>
<dbReference type="GO" id="GO:0016705">
    <property type="term" value="F:oxidoreductase activity, acting on paired donors, with incorporation or reduction of molecular oxygen"/>
    <property type="evidence" value="ECO:0007669"/>
    <property type="project" value="InterPro"/>
</dbReference>
<dbReference type="InterPro" id="IPR050121">
    <property type="entry name" value="Cytochrome_P450_monoxygenase"/>
</dbReference>
<reference evidence="10 11" key="1">
    <citation type="submission" date="2015-07" db="EMBL/GenBank/DDBJ databases">
        <authorList>
            <person name="Noorani M."/>
        </authorList>
    </citation>
    <scope>NUCLEOTIDE SEQUENCE [LARGE SCALE GENOMIC DNA]</scope>
    <source>
        <strain evidence="10">BBA 69670</strain>
    </source>
</reference>
<organism evidence="10 11">
    <name type="scientific">Rhizoctonia solani</name>
    <dbReference type="NCBI Taxonomy" id="456999"/>
    <lineage>
        <taxon>Eukaryota</taxon>
        <taxon>Fungi</taxon>
        <taxon>Dikarya</taxon>
        <taxon>Basidiomycota</taxon>
        <taxon>Agaricomycotina</taxon>
        <taxon>Agaricomycetes</taxon>
        <taxon>Cantharellales</taxon>
        <taxon>Ceratobasidiaceae</taxon>
        <taxon>Rhizoctonia</taxon>
    </lineage>
</organism>
<dbReference type="GO" id="GO:0020037">
    <property type="term" value="F:heme binding"/>
    <property type="evidence" value="ECO:0007669"/>
    <property type="project" value="InterPro"/>
</dbReference>
<dbReference type="InterPro" id="IPR002401">
    <property type="entry name" value="Cyt_P450_E_grp-I"/>
</dbReference>
<evidence type="ECO:0000256" key="3">
    <source>
        <dbReference type="ARBA" id="ARBA00010617"/>
    </source>
</evidence>
<proteinExistence type="inferred from homology"/>
<comment type="similarity">
    <text evidence="3">Belongs to the cytochrome P450 family.</text>
</comment>
<evidence type="ECO:0000256" key="4">
    <source>
        <dbReference type="ARBA" id="ARBA00022617"/>
    </source>
</evidence>
<evidence type="ECO:0000256" key="8">
    <source>
        <dbReference type="ARBA" id="ARBA00023033"/>
    </source>
</evidence>
<evidence type="ECO:0000256" key="1">
    <source>
        <dbReference type="ARBA" id="ARBA00001971"/>
    </source>
</evidence>
<dbReference type="PANTHER" id="PTHR24305">
    <property type="entry name" value="CYTOCHROME P450"/>
    <property type="match status" value="1"/>
</dbReference>
<dbReference type="SUPFAM" id="SSF48264">
    <property type="entry name" value="Cytochrome P450"/>
    <property type="match status" value="1"/>
</dbReference>
<evidence type="ECO:0000256" key="9">
    <source>
        <dbReference type="PIRSR" id="PIRSR602401-1"/>
    </source>
</evidence>
<keyword evidence="8" id="KW-0503">Monooxygenase</keyword>
<dbReference type="Proteomes" id="UP000044841">
    <property type="component" value="Unassembled WGS sequence"/>
</dbReference>
<evidence type="ECO:0000256" key="6">
    <source>
        <dbReference type="ARBA" id="ARBA00023002"/>
    </source>
</evidence>
<evidence type="ECO:0000256" key="2">
    <source>
        <dbReference type="ARBA" id="ARBA00005179"/>
    </source>
</evidence>
<sequence length="576" mass="64514">MDSSKFAGSWSEYSLLSSLDNRQLYIGLGALGAAGALFIYKGTKGSRATNRLDGPSASSFLWGHAPEIFDPQNSIPLQDRLLKTYGSACCGYQGDQLWIADPRAMQEILVKGVDDFKVPDSFVTWMRLVWGPTSMTATGHRHRIHRKILNPVFATKYIRELHVTNKRYINHPDTGHELDCSPGIVKSKVRADGGTTGVVDIYKWMNYIAFEIIGRAGMGCSFGAMDDKVPEYLSASRDMFPYILEMWYMRPFLPILTKLGPASFRRAVVERFPNSSVQGLKRVVDIMDATAADIIKLRSEGLEPRNPESGLVAGEDLMTTLLRHNQEVSREEQLTRAEILAAVNGLVFGGHDTTSSALARTLHILSEHQDIQEKLRTEVHEAHEQYGRDLDFERLNSLTYLDAICREVLRLHPPESFIERVATKDWTLPLRYPVKSKDGKGIVSSVGVRKGTHIYVSLVAANRDRKTWGDEAEMFRPERWLEGLPESVGESKMPGVYSSVMTFLGGPRACPGMRFSQLEMKIVLSILISAFKFDFSNEEVTWRNDVIVKPYVRGWDGTLGAVPSMPMKVTLVGESN</sequence>
<dbReference type="InterPro" id="IPR036396">
    <property type="entry name" value="Cyt_P450_sf"/>
</dbReference>
<keyword evidence="11" id="KW-1185">Reference proteome</keyword>
<accession>A0A0K6G2N6</accession>
<dbReference type="InterPro" id="IPR001128">
    <property type="entry name" value="Cyt_P450"/>
</dbReference>
<keyword evidence="6" id="KW-0560">Oxidoreductase</keyword>
<dbReference type="Pfam" id="PF00067">
    <property type="entry name" value="p450"/>
    <property type="match status" value="1"/>
</dbReference>
<dbReference type="PRINTS" id="PR00385">
    <property type="entry name" value="P450"/>
</dbReference>
<dbReference type="EMBL" id="CYGV01001299">
    <property type="protein sequence ID" value="CUA72628.1"/>
    <property type="molecule type" value="Genomic_DNA"/>
</dbReference>
<dbReference type="Gene3D" id="1.10.630.10">
    <property type="entry name" value="Cytochrome P450"/>
    <property type="match status" value="1"/>
</dbReference>
<keyword evidence="5 9" id="KW-0479">Metal-binding</keyword>
<protein>
    <submittedName>
        <fullName evidence="10">Cytochrome P450 4C1</fullName>
    </submittedName>
</protein>